<dbReference type="InterPro" id="IPR027417">
    <property type="entry name" value="P-loop_NTPase"/>
</dbReference>
<gene>
    <name evidence="1" type="ORF">MNB_SUP05-5-99</name>
</gene>
<keyword evidence="1" id="KW-0548">Nucleotidyltransferase</keyword>
<keyword evidence="1" id="KW-0808">Transferase</keyword>
<dbReference type="InterPro" id="IPR050238">
    <property type="entry name" value="DNA_Rep/Repair_Clamp_Loader"/>
</dbReference>
<accession>A0A1W1CPT3</accession>
<dbReference type="SUPFAM" id="SSF52540">
    <property type="entry name" value="P-loop containing nucleoside triphosphate hydrolases"/>
    <property type="match status" value="1"/>
</dbReference>
<name>A0A1W1CPT3_9ZZZZ</name>
<sequence length="334" mass="39244">MNYPWLEKPFEQIKKMQDNSHLPHAILITGSKNIGKQVFAKEVIKYVLGEKNAKLVDKDFPNEKGDKDLLIRHSNYQNLIYCHRELNKQNKLSQEIRIDQIRKFCEILEKSADELQIGLLYYADEMTINAANSLLKTLEEPRKNTLIILLAHSKEKVPITIRSRCQSIHIPQTFDKKSQMWLEQQITNANDFNIGQLLRQSYGVPLTVKKWFETDELHKHSIWQQKWLDIALNPSEVRDLSMFKDNELLAIEYLQHLLIEEIKLYHQQQESGLKELNQIFAKANIKHIFKFINDIAKIIALFETQANKDLLFNSVVIIWSHITHLTTYPKLFGE</sequence>
<dbReference type="EMBL" id="FPHJ01000058">
    <property type="protein sequence ID" value="SFV67789.1"/>
    <property type="molecule type" value="Genomic_DNA"/>
</dbReference>
<reference evidence="1" key="1">
    <citation type="submission" date="2016-10" db="EMBL/GenBank/DDBJ databases">
        <authorList>
            <person name="de Groot N.N."/>
        </authorList>
    </citation>
    <scope>NUCLEOTIDE SEQUENCE</scope>
</reference>
<dbReference type="GO" id="GO:0009360">
    <property type="term" value="C:DNA polymerase III complex"/>
    <property type="evidence" value="ECO:0007669"/>
    <property type="project" value="TreeGrafter"/>
</dbReference>
<dbReference type="AlphaFoldDB" id="A0A1W1CPT3"/>
<dbReference type="GO" id="GO:0006261">
    <property type="term" value="P:DNA-templated DNA replication"/>
    <property type="evidence" value="ECO:0007669"/>
    <property type="project" value="TreeGrafter"/>
</dbReference>
<protein>
    <submittedName>
        <fullName evidence="1">DNA polymerase III delta prime subunit</fullName>
        <ecNumber evidence="1">2.7.7.7</ecNumber>
    </submittedName>
</protein>
<dbReference type="Pfam" id="PF13177">
    <property type="entry name" value="DNA_pol3_delta2"/>
    <property type="match status" value="1"/>
</dbReference>
<organism evidence="1">
    <name type="scientific">hydrothermal vent metagenome</name>
    <dbReference type="NCBI Taxonomy" id="652676"/>
    <lineage>
        <taxon>unclassified sequences</taxon>
        <taxon>metagenomes</taxon>
        <taxon>ecological metagenomes</taxon>
    </lineage>
</organism>
<proteinExistence type="predicted"/>
<dbReference type="EC" id="2.7.7.7" evidence="1"/>
<dbReference type="PANTHER" id="PTHR11669">
    <property type="entry name" value="REPLICATION FACTOR C / DNA POLYMERASE III GAMMA-TAU SUBUNIT"/>
    <property type="match status" value="1"/>
</dbReference>
<dbReference type="Gene3D" id="3.40.50.300">
    <property type="entry name" value="P-loop containing nucleotide triphosphate hydrolases"/>
    <property type="match status" value="1"/>
</dbReference>
<dbReference type="GO" id="GO:0003887">
    <property type="term" value="F:DNA-directed DNA polymerase activity"/>
    <property type="evidence" value="ECO:0007669"/>
    <property type="project" value="UniProtKB-EC"/>
</dbReference>
<evidence type="ECO:0000313" key="1">
    <source>
        <dbReference type="EMBL" id="SFV67789.1"/>
    </source>
</evidence>
<dbReference type="PANTHER" id="PTHR11669:SF8">
    <property type="entry name" value="DNA POLYMERASE III SUBUNIT DELTA"/>
    <property type="match status" value="1"/>
</dbReference>